<dbReference type="RefSeq" id="WP_208095160.1">
    <property type="nucleotide sequence ID" value="NZ_JAGDYM010000002.1"/>
</dbReference>
<gene>
    <name evidence="5" type="ORF">J4H92_01005</name>
</gene>
<proteinExistence type="predicted"/>
<name>A0A939SAL0_9MICO</name>
<dbReference type="PANTHER" id="PTHR24220">
    <property type="entry name" value="IMPORT ATP-BINDING PROTEIN"/>
    <property type="match status" value="1"/>
</dbReference>
<organism evidence="5 6">
    <name type="scientific">Leucobacter weissii</name>
    <dbReference type="NCBI Taxonomy" id="1983706"/>
    <lineage>
        <taxon>Bacteria</taxon>
        <taxon>Bacillati</taxon>
        <taxon>Actinomycetota</taxon>
        <taxon>Actinomycetes</taxon>
        <taxon>Micrococcales</taxon>
        <taxon>Microbacteriaceae</taxon>
        <taxon>Leucobacter</taxon>
    </lineage>
</organism>
<evidence type="ECO:0000256" key="1">
    <source>
        <dbReference type="ARBA" id="ARBA00022741"/>
    </source>
</evidence>
<dbReference type="GO" id="GO:0016887">
    <property type="term" value="F:ATP hydrolysis activity"/>
    <property type="evidence" value="ECO:0007669"/>
    <property type="project" value="InterPro"/>
</dbReference>
<dbReference type="GO" id="GO:0005524">
    <property type="term" value="F:ATP binding"/>
    <property type="evidence" value="ECO:0007669"/>
    <property type="project" value="UniProtKB-KW"/>
</dbReference>
<dbReference type="AlphaFoldDB" id="A0A939SAL0"/>
<dbReference type="Proteomes" id="UP000664382">
    <property type="component" value="Unassembled WGS sequence"/>
</dbReference>
<sequence>MSEPGSRIVIEDYALTRHRRAGEAEAEQTLFAGLDLRVDSGACVAITGPSGLGKSTLLRAALGALPAAFASTGRIELLGTDLSRAKARELRALRRRTMLIPQNPFTAFSPNLSVWRQSARLLRDSGSAPAAQLRDGLAEALRSLRFDDPERVLDALPQQLSGGQLQRVLIAQALVHAPEVILADEPTSALDGAARELVLSAFQRLQQQLSPALLVVTHDREDFAAITTRVLELDAYAPRRDADDAETRPPAAAPEPPSRRTDQSGTVVPAVATTGVAKSYPSGGSVLDGVDLRIEPGTVVGLTGPSGSGKSTLARILCGLESFDSGSVSYPGASFSERVPPRGPERRRVGFYVHQDARSCVDPRSRVSHILREAERRGRRLRGEDADAARSRPEEIMARLDLGPALAGLRAAQLSGGQLQRVSIARALLFGAPLTVLDESLSGLDDRNRRRVLEMLREHARTRGSAFLLITHREQEIAAYLDHCLRLSSAEAGDSHPIERNFRV</sequence>
<dbReference type="InterPro" id="IPR017871">
    <property type="entry name" value="ABC_transporter-like_CS"/>
</dbReference>
<evidence type="ECO:0000259" key="4">
    <source>
        <dbReference type="PROSITE" id="PS50893"/>
    </source>
</evidence>
<keyword evidence="6" id="KW-1185">Reference proteome</keyword>
<dbReference type="PROSITE" id="PS50893">
    <property type="entry name" value="ABC_TRANSPORTER_2"/>
    <property type="match status" value="2"/>
</dbReference>
<feature type="compositionally biased region" description="Basic and acidic residues" evidence="3">
    <location>
        <begin position="237"/>
        <end position="247"/>
    </location>
</feature>
<dbReference type="GO" id="GO:0005886">
    <property type="term" value="C:plasma membrane"/>
    <property type="evidence" value="ECO:0007669"/>
    <property type="project" value="TreeGrafter"/>
</dbReference>
<dbReference type="InterPro" id="IPR003593">
    <property type="entry name" value="AAA+_ATPase"/>
</dbReference>
<keyword evidence="2 5" id="KW-0067">ATP-binding</keyword>
<dbReference type="EMBL" id="JAGDYM010000002">
    <property type="protein sequence ID" value="MBO1900523.1"/>
    <property type="molecule type" value="Genomic_DNA"/>
</dbReference>
<dbReference type="Gene3D" id="3.40.50.300">
    <property type="entry name" value="P-loop containing nucleotide triphosphate hydrolases"/>
    <property type="match status" value="2"/>
</dbReference>
<dbReference type="PROSITE" id="PS00211">
    <property type="entry name" value="ABC_TRANSPORTER_1"/>
    <property type="match status" value="2"/>
</dbReference>
<comment type="caution">
    <text evidence="5">The sequence shown here is derived from an EMBL/GenBank/DDBJ whole genome shotgun (WGS) entry which is preliminary data.</text>
</comment>
<evidence type="ECO:0000313" key="6">
    <source>
        <dbReference type="Proteomes" id="UP000664382"/>
    </source>
</evidence>
<evidence type="ECO:0000256" key="3">
    <source>
        <dbReference type="SAM" id="MobiDB-lite"/>
    </source>
</evidence>
<dbReference type="PANTHER" id="PTHR24220:SF676">
    <property type="entry name" value="OLIGOPEPTIDE TRANSPORT ATP-BINDING PROTEIN AMIE"/>
    <property type="match status" value="1"/>
</dbReference>
<feature type="domain" description="ABC transporter" evidence="4">
    <location>
        <begin position="10"/>
        <end position="260"/>
    </location>
</feature>
<evidence type="ECO:0000313" key="5">
    <source>
        <dbReference type="EMBL" id="MBO1900523.1"/>
    </source>
</evidence>
<protein>
    <submittedName>
        <fullName evidence="5">ABC transporter ATP-binding protein</fullName>
    </submittedName>
</protein>
<dbReference type="GO" id="GO:0022857">
    <property type="term" value="F:transmembrane transporter activity"/>
    <property type="evidence" value="ECO:0007669"/>
    <property type="project" value="TreeGrafter"/>
</dbReference>
<accession>A0A939SAL0</accession>
<feature type="region of interest" description="Disordered" evidence="3">
    <location>
        <begin position="237"/>
        <end position="266"/>
    </location>
</feature>
<dbReference type="InterPro" id="IPR015854">
    <property type="entry name" value="ABC_transpr_LolD-like"/>
</dbReference>
<evidence type="ECO:0000256" key="2">
    <source>
        <dbReference type="ARBA" id="ARBA00022840"/>
    </source>
</evidence>
<dbReference type="Pfam" id="PF00005">
    <property type="entry name" value="ABC_tran"/>
    <property type="match status" value="2"/>
</dbReference>
<feature type="domain" description="ABC transporter" evidence="4">
    <location>
        <begin position="271"/>
        <end position="504"/>
    </location>
</feature>
<dbReference type="InterPro" id="IPR027417">
    <property type="entry name" value="P-loop_NTPase"/>
</dbReference>
<reference evidence="5" key="1">
    <citation type="submission" date="2021-03" db="EMBL/GenBank/DDBJ databases">
        <title>Leucobacter chromiisoli sp. nov., isolated from chromium-containing soil of chemical plant.</title>
        <authorList>
            <person name="Xu Z."/>
        </authorList>
    </citation>
    <scope>NUCLEOTIDE SEQUENCE</scope>
    <source>
        <strain evidence="5">S27</strain>
    </source>
</reference>
<dbReference type="SUPFAM" id="SSF52540">
    <property type="entry name" value="P-loop containing nucleoside triphosphate hydrolases"/>
    <property type="match status" value="2"/>
</dbReference>
<keyword evidence="1" id="KW-0547">Nucleotide-binding</keyword>
<dbReference type="SMART" id="SM00382">
    <property type="entry name" value="AAA"/>
    <property type="match status" value="2"/>
</dbReference>
<dbReference type="InterPro" id="IPR003439">
    <property type="entry name" value="ABC_transporter-like_ATP-bd"/>
</dbReference>